<dbReference type="PIRSF" id="PIRSF036492">
    <property type="entry name" value="ALDH"/>
    <property type="match status" value="1"/>
</dbReference>
<evidence type="ECO:0000259" key="7">
    <source>
        <dbReference type="Pfam" id="PF00171"/>
    </source>
</evidence>
<dbReference type="GO" id="GO:0004029">
    <property type="term" value="F:aldehyde dehydrogenase (NAD+) activity"/>
    <property type="evidence" value="ECO:0007669"/>
    <property type="project" value="TreeGrafter"/>
</dbReference>
<comment type="caution">
    <text evidence="8">The sequence shown here is derived from an EMBL/GenBank/DDBJ whole genome shotgun (WGS) entry which is preliminary data.</text>
</comment>
<name>A0AAV9MRH1_9EURO</name>
<keyword evidence="3 5" id="KW-0560">Oxidoreductase</keyword>
<dbReference type="EMBL" id="JAVRRD010000065">
    <property type="protein sequence ID" value="KAK5043446.1"/>
    <property type="molecule type" value="Genomic_DNA"/>
</dbReference>
<dbReference type="InterPro" id="IPR016161">
    <property type="entry name" value="Ald_DH/histidinol_DH"/>
</dbReference>
<dbReference type="InterPro" id="IPR015590">
    <property type="entry name" value="Aldehyde_DH_dom"/>
</dbReference>
<dbReference type="RefSeq" id="XP_064699837.1">
    <property type="nucleotide sequence ID" value="XM_064855509.1"/>
</dbReference>
<dbReference type="InterPro" id="IPR016163">
    <property type="entry name" value="Ald_DH_C"/>
</dbReference>
<organism evidence="8 9">
    <name type="scientific">Exophiala bonariae</name>
    <dbReference type="NCBI Taxonomy" id="1690606"/>
    <lineage>
        <taxon>Eukaryota</taxon>
        <taxon>Fungi</taxon>
        <taxon>Dikarya</taxon>
        <taxon>Ascomycota</taxon>
        <taxon>Pezizomycotina</taxon>
        <taxon>Eurotiomycetes</taxon>
        <taxon>Chaetothyriomycetidae</taxon>
        <taxon>Chaetothyriales</taxon>
        <taxon>Herpotrichiellaceae</taxon>
        <taxon>Exophiala</taxon>
    </lineage>
</organism>
<dbReference type="Gene3D" id="3.40.309.10">
    <property type="entry name" value="Aldehyde Dehydrogenase, Chain A, domain 2"/>
    <property type="match status" value="1"/>
</dbReference>
<feature type="active site" evidence="6">
    <location>
        <position position="258"/>
    </location>
</feature>
<dbReference type="GO" id="GO:0016117">
    <property type="term" value="P:carotenoid biosynthetic process"/>
    <property type="evidence" value="ECO:0007669"/>
    <property type="project" value="UniProtKB-KW"/>
</dbReference>
<keyword evidence="4" id="KW-0520">NAD</keyword>
<proteinExistence type="inferred from homology"/>
<evidence type="ECO:0000313" key="9">
    <source>
        <dbReference type="Proteomes" id="UP001358417"/>
    </source>
</evidence>
<dbReference type="Gene3D" id="3.40.605.10">
    <property type="entry name" value="Aldehyde Dehydrogenase, Chain A, domain 1"/>
    <property type="match status" value="1"/>
</dbReference>
<protein>
    <recommendedName>
        <fullName evidence="5">Aldehyde dehydrogenase</fullName>
    </recommendedName>
</protein>
<dbReference type="AlphaFoldDB" id="A0AAV9MRH1"/>
<dbReference type="SUPFAM" id="SSF53720">
    <property type="entry name" value="ALDH-like"/>
    <property type="match status" value="1"/>
</dbReference>
<evidence type="ECO:0000313" key="8">
    <source>
        <dbReference type="EMBL" id="KAK5043446.1"/>
    </source>
</evidence>
<dbReference type="PANTHER" id="PTHR43570:SF11">
    <property type="entry name" value="ALDEHYDE DEHYDROGENASE"/>
    <property type="match status" value="1"/>
</dbReference>
<dbReference type="Proteomes" id="UP001358417">
    <property type="component" value="Unassembled WGS sequence"/>
</dbReference>
<evidence type="ECO:0000256" key="6">
    <source>
        <dbReference type="PIRSR" id="PIRSR036492-1"/>
    </source>
</evidence>
<accession>A0AAV9MRH1</accession>
<evidence type="ECO:0000256" key="5">
    <source>
        <dbReference type="PIRNR" id="PIRNR036492"/>
    </source>
</evidence>
<dbReference type="InterPro" id="IPR012394">
    <property type="entry name" value="Aldehyde_DH_NAD(P)"/>
</dbReference>
<dbReference type="GO" id="GO:0006081">
    <property type="term" value="P:aldehyde metabolic process"/>
    <property type="evidence" value="ECO:0007669"/>
    <property type="project" value="InterPro"/>
</dbReference>
<reference evidence="8 9" key="1">
    <citation type="submission" date="2023-08" db="EMBL/GenBank/DDBJ databases">
        <title>Black Yeasts Isolated from many extreme environments.</title>
        <authorList>
            <person name="Coleine C."/>
            <person name="Stajich J.E."/>
            <person name="Selbmann L."/>
        </authorList>
    </citation>
    <scope>NUCLEOTIDE SEQUENCE [LARGE SCALE GENOMIC DNA]</scope>
    <source>
        <strain evidence="8 9">CCFEE 5792</strain>
    </source>
</reference>
<evidence type="ECO:0000256" key="3">
    <source>
        <dbReference type="ARBA" id="ARBA00023002"/>
    </source>
</evidence>
<dbReference type="GeneID" id="89980131"/>
<dbReference type="CDD" id="cd07135">
    <property type="entry name" value="ALDH_F14-YMR110C"/>
    <property type="match status" value="1"/>
</dbReference>
<evidence type="ECO:0000256" key="2">
    <source>
        <dbReference type="ARBA" id="ARBA00022746"/>
    </source>
</evidence>
<gene>
    <name evidence="8" type="ORF">LTR84_011982</name>
</gene>
<sequence>MALFELPPFKHTLIDDIPSIVSRLRKTYSSQKTRPAEYRIRQLRQLYWAMVDNEKELLEALDRDLRKSTFETYAAEINFITNEIIFATQSLHQWMKDETPADIALMDKLLTPKIRKDPLGVVLITGPFNFPVHLSFSPMIGAIAAGNTVVLKPSEQCPNSAAVMQKIMETALDQDCYACVQGAVPETTALLDQHWDKIFFTGSARTARIVAQAAIKNLTPVALELGGRNPAIVSKHANIRLAARRLLWSKTMNAGQVCMSQNYILADRVVVPDLIQELRVAMKEFFPGGAKKSADFSRIVNINSFNRIKKMLDESSGKVVIGGALDAEELFIEPTVIEVTDPRDSVLVEESFGPLLPILPVDNLDHAISTANEIHETPLGIYAFGTLAETDKVLAGTRSGGASINDGLFHGIIPNLPFGGVGDSGSGSYRGRASFDCFTHRRSIIHTPSWMEPMLALRYPPFTNTTKLHRYNRMTLLKPDFDRNNNQKINIFWYLLTLGSGTAKSGAFRATMLAAVAFLLKRYTCGELRLRRIQ</sequence>
<dbReference type="InterPro" id="IPR016162">
    <property type="entry name" value="Ald_DH_N"/>
</dbReference>
<feature type="domain" description="Aldehyde dehydrogenase" evidence="7">
    <location>
        <begin position="16"/>
        <end position="443"/>
    </location>
</feature>
<comment type="similarity">
    <text evidence="1 5">Belongs to the aldehyde dehydrogenase family.</text>
</comment>
<evidence type="ECO:0000256" key="4">
    <source>
        <dbReference type="ARBA" id="ARBA00023027"/>
    </source>
</evidence>
<dbReference type="Pfam" id="PF00171">
    <property type="entry name" value="Aldedh"/>
    <property type="match status" value="1"/>
</dbReference>
<feature type="active site" evidence="6">
    <location>
        <position position="224"/>
    </location>
</feature>
<evidence type="ECO:0000256" key="1">
    <source>
        <dbReference type="ARBA" id="ARBA00009986"/>
    </source>
</evidence>
<dbReference type="PANTHER" id="PTHR43570">
    <property type="entry name" value="ALDEHYDE DEHYDROGENASE"/>
    <property type="match status" value="1"/>
</dbReference>
<keyword evidence="9" id="KW-1185">Reference proteome</keyword>
<dbReference type="FunFam" id="3.40.309.10:FF:000025">
    <property type="entry name" value="Aldehyde dehydrogenase"/>
    <property type="match status" value="1"/>
</dbReference>
<dbReference type="FunFam" id="3.40.605.10:FF:000004">
    <property type="entry name" value="Aldehyde dehydrogenase"/>
    <property type="match status" value="1"/>
</dbReference>
<dbReference type="GO" id="GO:0005737">
    <property type="term" value="C:cytoplasm"/>
    <property type="evidence" value="ECO:0007669"/>
    <property type="project" value="TreeGrafter"/>
</dbReference>
<keyword evidence="2" id="KW-0125">Carotenoid biosynthesis</keyword>